<sequence>MLCIVDLKSHRACRLVRASSVQEDAPVTSIEQERFDKIAEALVAKLQDLPDTVVDDGVLEADVFSDESLLMEFGADPEAAAAQLATRRAASGAAASPSGAGPSPSGDDAASFVPRKRRSAQQLPLSALPKVAVVGRPNVGKSAMFNRIAGSSVAVVYDYPGVTRDRIYTRAFWGDKEFCLIDTGGLMSDATRLPVEQQEEAMRSISAEGLPQAIERQAAAGVAEADSIVLMVDGQAGLQPGDGEILDWLRHNHPGKPVVLAVNKCESTTKADIQVGRAPDAAEAAAVEGGAPSSTGLLACPAAEFWELGLQPHAVSAISGTGTGEMMDALAKTLPPPRDAPSESVDDAPLAVAIVGRPNVGKSSLINAIVGEERSIVCDMSGTTRDAVDTPITLPGGERLTLIDTAGIRKRARVADSKDGAESISVDRALRAMGRAEVVVMVVDASEGVTQQDFRLSELIAREGRAAVIVLNKWDKVDLEKVTQEKAVEDTLAQLRAIGFATVVCTTASRGRRVEDVVAAVLAAGAQHRRRVPTATLNLVVREAVAWKGPPMARGSGRQGRVYYATQAAVRPPTFVMFVNDPRLFSDDYRRCGWGPDEPGGGGGDGRAARRAG</sequence>
<proteinExistence type="inferred from homology"/>
<dbReference type="EMBL" id="KK101655">
    <property type="protein sequence ID" value="KIZ00088.1"/>
    <property type="molecule type" value="Genomic_DNA"/>
</dbReference>
<dbReference type="InterPro" id="IPR016484">
    <property type="entry name" value="GTPase_Der"/>
</dbReference>
<feature type="compositionally biased region" description="Low complexity" evidence="8">
    <location>
        <begin position="92"/>
        <end position="111"/>
    </location>
</feature>
<dbReference type="InterPro" id="IPR006073">
    <property type="entry name" value="GTP-bd"/>
</dbReference>
<dbReference type="CDD" id="cd01894">
    <property type="entry name" value="EngA1"/>
    <property type="match status" value="1"/>
</dbReference>
<keyword evidence="3" id="KW-0690">Ribosome biogenesis</keyword>
<evidence type="ECO:0000256" key="5">
    <source>
        <dbReference type="ARBA" id="ARBA00022741"/>
    </source>
</evidence>
<dbReference type="GO" id="GO:0042254">
    <property type="term" value="P:ribosome biogenesis"/>
    <property type="evidence" value="ECO:0007669"/>
    <property type="project" value="UniProtKB-KW"/>
</dbReference>
<dbReference type="PRINTS" id="PR00326">
    <property type="entry name" value="GTP1OBG"/>
</dbReference>
<dbReference type="PROSITE" id="PS51712">
    <property type="entry name" value="G_ENGA"/>
    <property type="match status" value="1"/>
</dbReference>
<evidence type="ECO:0000259" key="9">
    <source>
        <dbReference type="PROSITE" id="PS51712"/>
    </source>
</evidence>
<comment type="similarity">
    <text evidence="1">Belongs to the TRAFAC class TrmE-Era-EngA-EngB-Septin-like GTPase superfamily. EngA (Der) GTPase family.</text>
</comment>
<dbReference type="OrthoDB" id="8954335at2759"/>
<dbReference type="CDD" id="cd01895">
    <property type="entry name" value="EngA2"/>
    <property type="match status" value="1"/>
</dbReference>
<keyword evidence="5" id="KW-0547">Nucleotide-binding</keyword>
<protein>
    <recommendedName>
        <fullName evidence="2">GTPase Der</fullName>
    </recommendedName>
    <alternativeName>
        <fullName evidence="7">GTP-binding protein EngA</fullName>
    </alternativeName>
</protein>
<dbReference type="NCBIfam" id="TIGR00231">
    <property type="entry name" value="small_GTP"/>
    <property type="match status" value="2"/>
</dbReference>
<dbReference type="PANTHER" id="PTHR43834:SF2">
    <property type="entry name" value="GTPASE DER"/>
    <property type="match status" value="1"/>
</dbReference>
<dbReference type="RefSeq" id="XP_013899107.1">
    <property type="nucleotide sequence ID" value="XM_014043653.1"/>
</dbReference>
<dbReference type="GO" id="GO:0009507">
    <property type="term" value="C:chloroplast"/>
    <property type="evidence" value="ECO:0007669"/>
    <property type="project" value="TreeGrafter"/>
</dbReference>
<keyword evidence="11" id="KW-1185">Reference proteome</keyword>
<feature type="region of interest" description="Disordered" evidence="8">
    <location>
        <begin position="92"/>
        <end position="115"/>
    </location>
</feature>
<dbReference type="Pfam" id="PF01926">
    <property type="entry name" value="MMR_HSR1"/>
    <property type="match status" value="2"/>
</dbReference>
<dbReference type="KEGG" id="mng:MNEG_7871"/>
<dbReference type="Gene3D" id="3.30.300.20">
    <property type="match status" value="1"/>
</dbReference>
<dbReference type="Proteomes" id="UP000054498">
    <property type="component" value="Unassembled WGS sequence"/>
</dbReference>
<dbReference type="SUPFAM" id="SSF52540">
    <property type="entry name" value="P-loop containing nucleoside triphosphate hydrolases"/>
    <property type="match status" value="2"/>
</dbReference>
<dbReference type="InterPro" id="IPR003593">
    <property type="entry name" value="AAA+_ATPase"/>
</dbReference>
<evidence type="ECO:0000256" key="8">
    <source>
        <dbReference type="SAM" id="MobiDB-lite"/>
    </source>
</evidence>
<keyword evidence="10" id="KW-0560">Oxidoreductase</keyword>
<reference evidence="10 11" key="1">
    <citation type="journal article" date="2013" name="BMC Genomics">
        <title>Reconstruction of the lipid metabolism for the microalga Monoraphidium neglectum from its genome sequence reveals characteristics suitable for biofuel production.</title>
        <authorList>
            <person name="Bogen C."/>
            <person name="Al-Dilaimi A."/>
            <person name="Albersmeier A."/>
            <person name="Wichmann J."/>
            <person name="Grundmann M."/>
            <person name="Rupp O."/>
            <person name="Lauersen K.J."/>
            <person name="Blifernez-Klassen O."/>
            <person name="Kalinowski J."/>
            <person name="Goesmann A."/>
            <person name="Mussgnug J.H."/>
            <person name="Kruse O."/>
        </authorList>
    </citation>
    <scope>NUCLEOTIDE SEQUENCE [LARGE SCALE GENOMIC DNA]</scope>
    <source>
        <strain evidence="10 11">SAG 48.87</strain>
    </source>
</reference>
<evidence type="ECO:0000313" key="11">
    <source>
        <dbReference type="Proteomes" id="UP000054498"/>
    </source>
</evidence>
<dbReference type="InterPro" id="IPR031166">
    <property type="entry name" value="G_ENGA"/>
</dbReference>
<feature type="domain" description="EngA-type G" evidence="9">
    <location>
        <begin position="350"/>
        <end position="529"/>
    </location>
</feature>
<organism evidence="10 11">
    <name type="scientific">Monoraphidium neglectum</name>
    <dbReference type="NCBI Taxonomy" id="145388"/>
    <lineage>
        <taxon>Eukaryota</taxon>
        <taxon>Viridiplantae</taxon>
        <taxon>Chlorophyta</taxon>
        <taxon>core chlorophytes</taxon>
        <taxon>Chlorophyceae</taxon>
        <taxon>CS clade</taxon>
        <taxon>Sphaeropleales</taxon>
        <taxon>Selenastraceae</taxon>
        <taxon>Monoraphidium</taxon>
    </lineage>
</organism>
<evidence type="ECO:0000256" key="2">
    <source>
        <dbReference type="ARBA" id="ARBA00020953"/>
    </source>
</evidence>
<dbReference type="AlphaFoldDB" id="A0A0D2JLI5"/>
<dbReference type="HAMAP" id="MF_00195">
    <property type="entry name" value="GTPase_Der"/>
    <property type="match status" value="1"/>
</dbReference>
<dbReference type="GeneID" id="25740747"/>
<dbReference type="InterPro" id="IPR015946">
    <property type="entry name" value="KH_dom-like_a/b"/>
</dbReference>
<accession>A0A0D2JLI5</accession>
<dbReference type="InterPro" id="IPR005225">
    <property type="entry name" value="Small_GTP-bd"/>
</dbReference>
<dbReference type="PANTHER" id="PTHR43834">
    <property type="entry name" value="GTPASE DER"/>
    <property type="match status" value="1"/>
</dbReference>
<dbReference type="STRING" id="145388.A0A0D2JLI5"/>
<dbReference type="GO" id="GO:0005525">
    <property type="term" value="F:GTP binding"/>
    <property type="evidence" value="ECO:0007669"/>
    <property type="project" value="UniProtKB-KW"/>
</dbReference>
<dbReference type="SMART" id="SM00382">
    <property type="entry name" value="AAA"/>
    <property type="match status" value="2"/>
</dbReference>
<evidence type="ECO:0000256" key="3">
    <source>
        <dbReference type="ARBA" id="ARBA00022517"/>
    </source>
</evidence>
<gene>
    <name evidence="10" type="ORF">MNEG_7871</name>
</gene>
<evidence type="ECO:0000256" key="4">
    <source>
        <dbReference type="ARBA" id="ARBA00022737"/>
    </source>
</evidence>
<dbReference type="GO" id="GO:0016491">
    <property type="term" value="F:oxidoreductase activity"/>
    <property type="evidence" value="ECO:0007669"/>
    <property type="project" value="UniProtKB-KW"/>
</dbReference>
<dbReference type="InterPro" id="IPR032859">
    <property type="entry name" value="KH_dom-like"/>
</dbReference>
<keyword evidence="6" id="KW-0342">GTP-binding</keyword>
<keyword evidence="4" id="KW-0677">Repeat</keyword>
<dbReference type="Gene3D" id="3.40.50.300">
    <property type="entry name" value="P-loop containing nucleotide triphosphate hydrolases"/>
    <property type="match status" value="2"/>
</dbReference>
<evidence type="ECO:0000256" key="6">
    <source>
        <dbReference type="ARBA" id="ARBA00023134"/>
    </source>
</evidence>
<dbReference type="FunFam" id="3.40.50.300:FF:000040">
    <property type="entry name" value="GTPase Der"/>
    <property type="match status" value="1"/>
</dbReference>
<dbReference type="InterPro" id="IPR027417">
    <property type="entry name" value="P-loop_NTPase"/>
</dbReference>
<evidence type="ECO:0000256" key="7">
    <source>
        <dbReference type="ARBA" id="ARBA00032345"/>
    </source>
</evidence>
<evidence type="ECO:0000313" key="10">
    <source>
        <dbReference type="EMBL" id="KIZ00088.1"/>
    </source>
</evidence>
<dbReference type="Pfam" id="PF14714">
    <property type="entry name" value="KH_dom-like"/>
    <property type="match status" value="1"/>
</dbReference>
<evidence type="ECO:0000256" key="1">
    <source>
        <dbReference type="ARBA" id="ARBA00008279"/>
    </source>
</evidence>
<name>A0A0D2JLI5_9CHLO</name>